<dbReference type="Pfam" id="PF03474">
    <property type="entry name" value="DMA"/>
    <property type="match status" value="1"/>
</dbReference>
<feature type="compositionally biased region" description="Basic and acidic residues" evidence="2">
    <location>
        <begin position="51"/>
        <end position="61"/>
    </location>
</feature>
<gene>
    <name evidence="4" type="ORF">RUM43_004710</name>
</gene>
<organism evidence="4 5">
    <name type="scientific">Polyplax serrata</name>
    <name type="common">Common mouse louse</name>
    <dbReference type="NCBI Taxonomy" id="468196"/>
    <lineage>
        <taxon>Eukaryota</taxon>
        <taxon>Metazoa</taxon>
        <taxon>Ecdysozoa</taxon>
        <taxon>Arthropoda</taxon>
        <taxon>Hexapoda</taxon>
        <taxon>Insecta</taxon>
        <taxon>Pterygota</taxon>
        <taxon>Neoptera</taxon>
        <taxon>Paraneoptera</taxon>
        <taxon>Psocodea</taxon>
        <taxon>Troctomorpha</taxon>
        <taxon>Phthiraptera</taxon>
        <taxon>Anoplura</taxon>
        <taxon>Polyplacidae</taxon>
        <taxon>Polyplax</taxon>
    </lineage>
</organism>
<dbReference type="EMBL" id="JAWJWE010000002">
    <property type="protein sequence ID" value="KAK6643206.1"/>
    <property type="molecule type" value="Genomic_DNA"/>
</dbReference>
<dbReference type="SUPFAM" id="SSF46934">
    <property type="entry name" value="UBA-like"/>
    <property type="match status" value="1"/>
</dbReference>
<evidence type="ECO:0000256" key="1">
    <source>
        <dbReference type="ARBA" id="ARBA00006834"/>
    </source>
</evidence>
<proteinExistence type="inferred from homology"/>
<accession>A0AAN8SBZ6</accession>
<evidence type="ECO:0000313" key="4">
    <source>
        <dbReference type="EMBL" id="KAK6643206.1"/>
    </source>
</evidence>
<dbReference type="InterPro" id="IPR005173">
    <property type="entry name" value="DMA"/>
</dbReference>
<evidence type="ECO:0000259" key="3">
    <source>
        <dbReference type="Pfam" id="PF03474"/>
    </source>
</evidence>
<sequence length="297" mass="32928">MTFPSIPPVPVLKKDLPQIVQNQDNVEYRNGVRHDSKRARISVDDNDDDGDHDRGNSDKQSRSSSPSAVHAMTPVTPMPLPLTTSSRTPSPEMARPTVEREEVDEVGESDRTSPLPENLSLPKKYASRPVASSLPYFSYHSYQQHHYQQQQRSPVDILIRAFPDRRRSEIEAVLQRCKGDVLQALEIMVCSNQSRGHHLDDASGILPKSAFSPFGPPQLGHQFHQRYSPQAHRRFLSAPYTGTGYLPTVIRPQSEYGLPMVGHHHDLFPTSGANAADKVIASSPGSGTGSDKTSYSE</sequence>
<dbReference type="AlphaFoldDB" id="A0AAN8SBZ6"/>
<dbReference type="InterPro" id="IPR009060">
    <property type="entry name" value="UBA-like_sf"/>
</dbReference>
<comment type="similarity">
    <text evidence="1">Belongs to the DMRT family.</text>
</comment>
<reference evidence="4 5" key="1">
    <citation type="submission" date="2023-10" db="EMBL/GenBank/DDBJ databases">
        <title>Genomes of two closely related lineages of the louse Polyplax serrata with different host specificities.</title>
        <authorList>
            <person name="Martinu J."/>
            <person name="Tarabai H."/>
            <person name="Stefka J."/>
            <person name="Hypsa V."/>
        </authorList>
    </citation>
    <scope>NUCLEOTIDE SEQUENCE [LARGE SCALE GENOMIC DNA]</scope>
    <source>
        <strain evidence="4">HR10_N</strain>
    </source>
</reference>
<feature type="domain" description="DMA" evidence="3">
    <location>
        <begin position="152"/>
        <end position="188"/>
    </location>
</feature>
<feature type="compositionally biased region" description="Low complexity" evidence="2">
    <location>
        <begin position="81"/>
        <end position="91"/>
    </location>
</feature>
<name>A0AAN8SBZ6_POLSC</name>
<protein>
    <recommendedName>
        <fullName evidence="3">DMA domain-containing protein</fullName>
    </recommendedName>
</protein>
<evidence type="ECO:0000256" key="2">
    <source>
        <dbReference type="SAM" id="MobiDB-lite"/>
    </source>
</evidence>
<dbReference type="Proteomes" id="UP001372834">
    <property type="component" value="Unassembled WGS sequence"/>
</dbReference>
<comment type="caution">
    <text evidence="4">The sequence shown here is derived from an EMBL/GenBank/DDBJ whole genome shotgun (WGS) entry which is preliminary data.</text>
</comment>
<evidence type="ECO:0000313" key="5">
    <source>
        <dbReference type="Proteomes" id="UP001372834"/>
    </source>
</evidence>
<feature type="region of interest" description="Disordered" evidence="2">
    <location>
        <begin position="278"/>
        <end position="297"/>
    </location>
</feature>
<feature type="compositionally biased region" description="Polar residues" evidence="2">
    <location>
        <begin position="283"/>
        <end position="297"/>
    </location>
</feature>
<feature type="region of interest" description="Disordered" evidence="2">
    <location>
        <begin position="23"/>
        <end position="121"/>
    </location>
</feature>